<reference evidence="1 2" key="1">
    <citation type="submission" date="2024-07" db="EMBL/GenBank/DDBJ databases">
        <title>Marimonas sp.nov., isolated from tidal-flat sediment.</title>
        <authorList>
            <person name="Jayan J.N."/>
            <person name="Lee S.S."/>
        </authorList>
    </citation>
    <scope>NUCLEOTIDE SEQUENCE [LARGE SCALE GENOMIC DNA]</scope>
    <source>
        <strain evidence="1 2">MJW-29</strain>
    </source>
</reference>
<protein>
    <submittedName>
        <fullName evidence="1">Uncharacterized protein</fullName>
    </submittedName>
</protein>
<comment type="caution">
    <text evidence="1">The sequence shown here is derived from an EMBL/GenBank/DDBJ whole genome shotgun (WGS) entry which is preliminary data.</text>
</comment>
<evidence type="ECO:0000313" key="2">
    <source>
        <dbReference type="Proteomes" id="UP001556098"/>
    </source>
</evidence>
<gene>
    <name evidence="1" type="ORF">AB2B41_09455</name>
</gene>
<name>A0ABV3RLQ7_9RHOB</name>
<evidence type="ECO:0000313" key="1">
    <source>
        <dbReference type="EMBL" id="MEW9919829.1"/>
    </source>
</evidence>
<proteinExistence type="predicted"/>
<keyword evidence="2" id="KW-1185">Reference proteome</keyword>
<accession>A0ABV3RLQ7</accession>
<dbReference type="RefSeq" id="WP_367877535.1">
    <property type="nucleotide sequence ID" value="NZ_JBFNXX010000006.1"/>
</dbReference>
<dbReference type="Proteomes" id="UP001556098">
    <property type="component" value="Unassembled WGS sequence"/>
</dbReference>
<sequence>MRVLQAYRGLVVLGLLLSFALAPMLRAEDRPAGLMWNRTGLPAVFPLQVKTLAGPDYHLVLRDAVTGAPALAAYVEGGAFFRVLVPPGRYRLRFAYGSAWRGEEELFGPEMRVFELAEPLEFAVTGFATKAGHVVDLTGRAADGGLVAEVVPAVDCQSVRVFLEPVLPGASQGTALRLPGEGEVWRPRERPAYDIPDALSIEGAFERLKEGELLLVEPPEQRRADPSVGVPRIEVLRKPCLPPPGK</sequence>
<dbReference type="EMBL" id="JBFNXX010000006">
    <property type="protein sequence ID" value="MEW9919829.1"/>
    <property type="molecule type" value="Genomic_DNA"/>
</dbReference>
<organism evidence="1 2">
    <name type="scientific">Sulfitobacter sediminis</name>
    <dbReference type="NCBI Taxonomy" id="3234186"/>
    <lineage>
        <taxon>Bacteria</taxon>
        <taxon>Pseudomonadati</taxon>
        <taxon>Pseudomonadota</taxon>
        <taxon>Alphaproteobacteria</taxon>
        <taxon>Rhodobacterales</taxon>
        <taxon>Roseobacteraceae</taxon>
        <taxon>Sulfitobacter</taxon>
    </lineage>
</organism>